<accession>A0ACB8AAD7</accession>
<keyword evidence="2" id="KW-1185">Reference proteome</keyword>
<gene>
    <name evidence="1" type="ORF">BJ138DRAFT_1153788</name>
</gene>
<name>A0ACB8AAD7_9AGAM</name>
<dbReference type="Proteomes" id="UP000790377">
    <property type="component" value="Unassembled WGS sequence"/>
</dbReference>
<reference evidence="1" key="1">
    <citation type="journal article" date="2021" name="New Phytol.">
        <title>Evolutionary innovations through gain and loss of genes in the ectomycorrhizal Boletales.</title>
        <authorList>
            <person name="Wu G."/>
            <person name="Miyauchi S."/>
            <person name="Morin E."/>
            <person name="Kuo A."/>
            <person name="Drula E."/>
            <person name="Varga T."/>
            <person name="Kohler A."/>
            <person name="Feng B."/>
            <person name="Cao Y."/>
            <person name="Lipzen A."/>
            <person name="Daum C."/>
            <person name="Hundley H."/>
            <person name="Pangilinan J."/>
            <person name="Johnson J."/>
            <person name="Barry K."/>
            <person name="LaButti K."/>
            <person name="Ng V."/>
            <person name="Ahrendt S."/>
            <person name="Min B."/>
            <person name="Choi I.G."/>
            <person name="Park H."/>
            <person name="Plett J.M."/>
            <person name="Magnuson J."/>
            <person name="Spatafora J.W."/>
            <person name="Nagy L.G."/>
            <person name="Henrissat B."/>
            <person name="Grigoriev I.V."/>
            <person name="Yang Z.L."/>
            <person name="Xu J."/>
            <person name="Martin F.M."/>
        </authorList>
    </citation>
    <scope>NUCLEOTIDE SEQUENCE</scope>
    <source>
        <strain evidence="1">ATCC 28755</strain>
    </source>
</reference>
<proteinExistence type="predicted"/>
<organism evidence="1 2">
    <name type="scientific">Hygrophoropsis aurantiaca</name>
    <dbReference type="NCBI Taxonomy" id="72124"/>
    <lineage>
        <taxon>Eukaryota</taxon>
        <taxon>Fungi</taxon>
        <taxon>Dikarya</taxon>
        <taxon>Basidiomycota</taxon>
        <taxon>Agaricomycotina</taxon>
        <taxon>Agaricomycetes</taxon>
        <taxon>Agaricomycetidae</taxon>
        <taxon>Boletales</taxon>
        <taxon>Coniophorineae</taxon>
        <taxon>Hygrophoropsidaceae</taxon>
        <taxon>Hygrophoropsis</taxon>
    </lineage>
</organism>
<evidence type="ECO:0000313" key="2">
    <source>
        <dbReference type="Proteomes" id="UP000790377"/>
    </source>
</evidence>
<dbReference type="EMBL" id="MU267729">
    <property type="protein sequence ID" value="KAH7910053.1"/>
    <property type="molecule type" value="Genomic_DNA"/>
</dbReference>
<protein>
    <submittedName>
        <fullName evidence="1">Uncharacterized protein</fullName>
    </submittedName>
</protein>
<evidence type="ECO:0000313" key="1">
    <source>
        <dbReference type="EMBL" id="KAH7910053.1"/>
    </source>
</evidence>
<comment type="caution">
    <text evidence="1">The sequence shown here is derived from an EMBL/GenBank/DDBJ whole genome shotgun (WGS) entry which is preliminary data.</text>
</comment>
<sequence length="369" mass="39801">MSSKRQRTPSRLSSRPSSPQPEPMSKSSRTSDPGNRPLLCTLPPTCNPPHHQATAIANSKDLELHYAKYHAHVCEQRGCGLVFPDARLLELHQTECHDPIAALRKDRGEKIFACHLMSCPRLFLTPKARRLHLVQAHSYPKEYFFAVTNKGVGGLLKRWGDGASMIRGAWKPRESSGEDEEDDAEDADTDDDDEESDDEMNGEQTPKVKHFEPIDDGPRHAPSTTMNKQHQPRSPPKVRDGSVPPASGDVDSLAQSMTSLSLVPPSIRFGRGGKNGGFVHPELHNPNVNGPTTFPSFGARGGRGRARIATAVHPPAGGHHSRGGVPNAAGKGAVGGDPNAISYINRGVARGIPQRGIGRGDTRGRGRGG</sequence>